<keyword evidence="10" id="KW-1185">Reference proteome</keyword>
<feature type="transmembrane region" description="Helical" evidence="6">
    <location>
        <begin position="226"/>
        <end position="245"/>
    </location>
</feature>
<dbReference type="InterPro" id="IPR006977">
    <property type="entry name" value="Yip1_dom"/>
</dbReference>
<dbReference type="PANTHER" id="PTHR21236">
    <property type="entry name" value="GOLGI MEMBRANE PROTEIN YIP1"/>
    <property type="match status" value="1"/>
</dbReference>
<dbReference type="Pfam" id="PF04893">
    <property type="entry name" value="Yip1"/>
    <property type="match status" value="1"/>
</dbReference>
<feature type="compositionally biased region" description="Polar residues" evidence="7">
    <location>
        <begin position="21"/>
        <end position="33"/>
    </location>
</feature>
<evidence type="ECO:0000256" key="1">
    <source>
        <dbReference type="ARBA" id="ARBA00004141"/>
    </source>
</evidence>
<protein>
    <recommendedName>
        <fullName evidence="6">Protein YIPF</fullName>
    </recommendedName>
</protein>
<keyword evidence="4 6" id="KW-1133">Transmembrane helix</keyword>
<evidence type="ECO:0000313" key="10">
    <source>
        <dbReference type="Proteomes" id="UP001057375"/>
    </source>
</evidence>
<keyword evidence="3 6" id="KW-0812">Transmembrane</keyword>
<comment type="subcellular location">
    <subcellularLocation>
        <location evidence="6">Golgi apparatus membrane</location>
        <topology evidence="6">Multi-pass membrane protein</topology>
    </subcellularLocation>
    <subcellularLocation>
        <location evidence="1">Membrane</location>
        <topology evidence="1">Multi-pass membrane protein</topology>
    </subcellularLocation>
</comment>
<organism evidence="9 10">
    <name type="scientific">Aduncisulcus paluster</name>
    <dbReference type="NCBI Taxonomy" id="2918883"/>
    <lineage>
        <taxon>Eukaryota</taxon>
        <taxon>Metamonada</taxon>
        <taxon>Carpediemonas-like organisms</taxon>
        <taxon>Aduncisulcus</taxon>
    </lineage>
</organism>
<dbReference type="EMBL" id="BQXS01010861">
    <property type="protein sequence ID" value="GKT34752.1"/>
    <property type="molecule type" value="Genomic_DNA"/>
</dbReference>
<feature type="region of interest" description="Disordered" evidence="7">
    <location>
        <begin position="1"/>
        <end position="37"/>
    </location>
</feature>
<gene>
    <name evidence="9" type="ORF">ADUPG1_008047</name>
</gene>
<evidence type="ECO:0000256" key="5">
    <source>
        <dbReference type="ARBA" id="ARBA00023136"/>
    </source>
</evidence>
<keyword evidence="5 6" id="KW-0472">Membrane</keyword>
<evidence type="ECO:0000256" key="3">
    <source>
        <dbReference type="ARBA" id="ARBA00022692"/>
    </source>
</evidence>
<feature type="domain" description="Yip1" evidence="8">
    <location>
        <begin position="105"/>
        <end position="239"/>
    </location>
</feature>
<comment type="caution">
    <text evidence="9">The sequence shown here is derived from an EMBL/GenBank/DDBJ whole genome shotgun (WGS) entry which is preliminary data.</text>
</comment>
<accession>A0ABQ5KQJ2</accession>
<evidence type="ECO:0000256" key="4">
    <source>
        <dbReference type="ARBA" id="ARBA00022989"/>
    </source>
</evidence>
<feature type="transmembrane region" description="Helical" evidence="6">
    <location>
        <begin position="165"/>
        <end position="189"/>
    </location>
</feature>
<dbReference type="PANTHER" id="PTHR21236:SF1">
    <property type="entry name" value="PROTEIN YIPF6"/>
    <property type="match status" value="1"/>
</dbReference>
<feature type="transmembrane region" description="Helical" evidence="6">
    <location>
        <begin position="196"/>
        <end position="214"/>
    </location>
</feature>
<comment type="similarity">
    <text evidence="2 6">Belongs to the YIP1 family.</text>
</comment>
<reference evidence="9" key="1">
    <citation type="submission" date="2022-03" db="EMBL/GenBank/DDBJ databases">
        <title>Draft genome sequence of Aduncisulcus paluster, a free-living microaerophilic Fornicata.</title>
        <authorList>
            <person name="Yuyama I."/>
            <person name="Kume K."/>
            <person name="Tamura T."/>
            <person name="Inagaki Y."/>
            <person name="Hashimoto T."/>
        </authorList>
    </citation>
    <scope>NUCLEOTIDE SEQUENCE</scope>
    <source>
        <strain evidence="9">NY0171</strain>
    </source>
</reference>
<proteinExistence type="inferred from homology"/>
<dbReference type="InterPro" id="IPR045231">
    <property type="entry name" value="Yip1/4-like"/>
</dbReference>
<dbReference type="Proteomes" id="UP001057375">
    <property type="component" value="Unassembled WGS sequence"/>
</dbReference>
<evidence type="ECO:0000256" key="2">
    <source>
        <dbReference type="ARBA" id="ARBA00010596"/>
    </source>
</evidence>
<feature type="transmembrane region" description="Helical" evidence="6">
    <location>
        <begin position="138"/>
        <end position="159"/>
    </location>
</feature>
<evidence type="ECO:0000256" key="6">
    <source>
        <dbReference type="RuleBase" id="RU361264"/>
    </source>
</evidence>
<evidence type="ECO:0000259" key="8">
    <source>
        <dbReference type="Pfam" id="PF04893"/>
    </source>
</evidence>
<evidence type="ECO:0000313" key="9">
    <source>
        <dbReference type="EMBL" id="GKT34752.1"/>
    </source>
</evidence>
<evidence type="ECO:0000256" key="7">
    <source>
        <dbReference type="SAM" id="MobiDB-lite"/>
    </source>
</evidence>
<feature type="transmembrane region" description="Helical" evidence="6">
    <location>
        <begin position="109"/>
        <end position="126"/>
    </location>
</feature>
<feature type="compositionally biased region" description="Acidic residues" evidence="7">
    <location>
        <begin position="1"/>
        <end position="12"/>
    </location>
</feature>
<sequence length="247" mass="27219">MGDPYFDFDDGKEEIIPPKPENTTPVAPVQSTPAPVKPIAQPATIPVESQPVIEEPPYPLVKELPSNTLDEPLSATFMRDLRVIGNKLVHVLWPLKKDDGHGLSTEWDLWGPLLFSLIFATVLSINSSNSSDSNYNSFAFGFFIIWICGILISANAILIGGQISFLQTVCLLGYCLAPISVGAVLCWFWNNYLYRGIILAGAIFWSVWASNGFISESILPGKKFEAVYPVGLMYVALGWVVFTMGRE</sequence>
<name>A0ABQ5KQJ2_9EUKA</name>